<evidence type="ECO:0000313" key="2">
    <source>
        <dbReference type="EMBL" id="KEF52159.1"/>
    </source>
</evidence>
<dbReference type="Pfam" id="PF04253">
    <property type="entry name" value="TFR_dimer"/>
    <property type="match status" value="1"/>
</dbReference>
<dbReference type="EMBL" id="AMGV01000019">
    <property type="protein sequence ID" value="KEF52159.1"/>
    <property type="molecule type" value="Genomic_DNA"/>
</dbReference>
<dbReference type="InterPro" id="IPR036757">
    <property type="entry name" value="TFR-like_dimer_dom_sf"/>
</dbReference>
<name>A0A072NW96_9EURO</name>
<dbReference type="Gene3D" id="1.20.930.40">
    <property type="entry name" value="Transferrin receptor-like, dimerisation domain"/>
    <property type="match status" value="1"/>
</dbReference>
<proteinExistence type="predicted"/>
<dbReference type="SUPFAM" id="SSF47672">
    <property type="entry name" value="Transferrin receptor-like dimerisation domain"/>
    <property type="match status" value="1"/>
</dbReference>
<protein>
    <recommendedName>
        <fullName evidence="1">Transferrin receptor-like dimerisation domain-containing protein</fullName>
    </recommendedName>
</protein>
<sequence>MAKDRAFLCSHFGLCHARASAPQGYPDDTVSRGLDETLQLVNVSLELCPLERAIAQLNASALARMAHIASGPIPGQAKDINAKLKDFSRAFVSQGDLLGRDFHKHVLFALGIESLYGAAIWPGISDVVAFGNLTLAQEWWIKICECS</sequence>
<evidence type="ECO:0000259" key="1">
    <source>
        <dbReference type="Pfam" id="PF04253"/>
    </source>
</evidence>
<dbReference type="OrthoDB" id="5841748at2759"/>
<accession>A0A072NW96</accession>
<dbReference type="Proteomes" id="UP000027920">
    <property type="component" value="Unassembled WGS sequence"/>
</dbReference>
<dbReference type="GeneID" id="25286682"/>
<dbReference type="STRING" id="1182545.A0A072NW96"/>
<comment type="caution">
    <text evidence="2">The sequence shown here is derived from an EMBL/GenBank/DDBJ whole genome shotgun (WGS) entry which is preliminary data.</text>
</comment>
<evidence type="ECO:0000313" key="3">
    <source>
        <dbReference type="Proteomes" id="UP000027920"/>
    </source>
</evidence>
<dbReference type="RefSeq" id="XP_013254749.1">
    <property type="nucleotide sequence ID" value="XM_013399295.1"/>
</dbReference>
<feature type="domain" description="Transferrin receptor-like dimerisation" evidence="1">
    <location>
        <begin position="49"/>
        <end position="143"/>
    </location>
</feature>
<keyword evidence="3" id="KW-1185">Reference proteome</keyword>
<dbReference type="VEuPathDB" id="FungiDB:A1O9_11786"/>
<organism evidence="2 3">
    <name type="scientific">Exophiala aquamarina CBS 119918</name>
    <dbReference type="NCBI Taxonomy" id="1182545"/>
    <lineage>
        <taxon>Eukaryota</taxon>
        <taxon>Fungi</taxon>
        <taxon>Dikarya</taxon>
        <taxon>Ascomycota</taxon>
        <taxon>Pezizomycotina</taxon>
        <taxon>Eurotiomycetes</taxon>
        <taxon>Chaetothyriomycetidae</taxon>
        <taxon>Chaetothyriales</taxon>
        <taxon>Herpotrichiellaceae</taxon>
        <taxon>Exophiala</taxon>
    </lineage>
</organism>
<dbReference type="HOGENOM" id="CLU_1768052_0_0_1"/>
<dbReference type="InterPro" id="IPR007365">
    <property type="entry name" value="TFR-like_dimer_dom"/>
</dbReference>
<reference evidence="2 3" key="1">
    <citation type="submission" date="2013-03" db="EMBL/GenBank/DDBJ databases">
        <title>The Genome Sequence of Exophiala aquamarina CBS 119918.</title>
        <authorList>
            <consortium name="The Broad Institute Genomics Platform"/>
            <person name="Cuomo C."/>
            <person name="de Hoog S."/>
            <person name="Gorbushina A."/>
            <person name="Walker B."/>
            <person name="Young S.K."/>
            <person name="Zeng Q."/>
            <person name="Gargeya S."/>
            <person name="Fitzgerald M."/>
            <person name="Haas B."/>
            <person name="Abouelleil A."/>
            <person name="Allen A.W."/>
            <person name="Alvarado L."/>
            <person name="Arachchi H.M."/>
            <person name="Berlin A.M."/>
            <person name="Chapman S.B."/>
            <person name="Gainer-Dewar J."/>
            <person name="Goldberg J."/>
            <person name="Griggs A."/>
            <person name="Gujja S."/>
            <person name="Hansen M."/>
            <person name="Howarth C."/>
            <person name="Imamovic A."/>
            <person name="Ireland A."/>
            <person name="Larimer J."/>
            <person name="McCowan C."/>
            <person name="Murphy C."/>
            <person name="Pearson M."/>
            <person name="Poon T.W."/>
            <person name="Priest M."/>
            <person name="Roberts A."/>
            <person name="Saif S."/>
            <person name="Shea T."/>
            <person name="Sisk P."/>
            <person name="Sykes S."/>
            <person name="Wortman J."/>
            <person name="Nusbaum C."/>
            <person name="Birren B."/>
        </authorList>
    </citation>
    <scope>NUCLEOTIDE SEQUENCE [LARGE SCALE GENOMIC DNA]</scope>
    <source>
        <strain evidence="2 3">CBS 119918</strain>
    </source>
</reference>
<gene>
    <name evidence="2" type="ORF">A1O9_11786</name>
</gene>
<dbReference type="AlphaFoldDB" id="A0A072NW96"/>